<dbReference type="PANTHER" id="PTHR12760">
    <property type="entry name" value="TETRATRICOPEPTIDE REPEAT PROTEIN"/>
    <property type="match status" value="1"/>
</dbReference>
<proteinExistence type="inferred from homology"/>
<evidence type="ECO:0000259" key="4">
    <source>
        <dbReference type="Pfam" id="PF22890"/>
    </source>
</evidence>
<organism evidence="5 6">
    <name type="scientific">Sphaeroforma arctica JP610</name>
    <dbReference type="NCBI Taxonomy" id="667725"/>
    <lineage>
        <taxon>Eukaryota</taxon>
        <taxon>Ichthyosporea</taxon>
        <taxon>Ichthyophonida</taxon>
        <taxon>Sphaeroforma</taxon>
    </lineage>
</organism>
<name>A0A0L0EY27_9EUKA</name>
<dbReference type="OrthoDB" id="124397at2759"/>
<keyword evidence="6" id="KW-1185">Reference proteome</keyword>
<comment type="function">
    <text evidence="3">Part of the endoplasmic reticulum membrane protein complex (EMC) that enables the energy-independent insertion into endoplasmic reticulum membranes of newly synthesized membrane proteins.</text>
</comment>
<gene>
    <name evidence="5" type="ORF">SARC_18188</name>
</gene>
<keyword evidence="1" id="KW-0677">Repeat</keyword>
<dbReference type="AlphaFoldDB" id="A0A0L0EY27"/>
<protein>
    <recommendedName>
        <fullName evidence="3">ER membrane protein complex subunit 2</fullName>
    </recommendedName>
</protein>
<evidence type="ECO:0000256" key="2">
    <source>
        <dbReference type="ARBA" id="ARBA00022803"/>
    </source>
</evidence>
<feature type="non-terminal residue" evidence="5">
    <location>
        <position position="51"/>
    </location>
</feature>
<dbReference type="EMBL" id="KQ255941">
    <property type="protein sequence ID" value="KNC69304.1"/>
    <property type="molecule type" value="Genomic_DNA"/>
</dbReference>
<dbReference type="GeneID" id="25918692"/>
<dbReference type="GO" id="GO:0072546">
    <property type="term" value="C:EMC complex"/>
    <property type="evidence" value="ECO:0007669"/>
    <property type="project" value="UniProtKB-UniRule"/>
</dbReference>
<comment type="subcellular location">
    <subcellularLocation>
        <location evidence="3">Endoplasmic reticulum membrane</location>
        <topology evidence="3">Peripheral membrane protein</topology>
        <orientation evidence="3">Cytoplasmic side</orientation>
    </subcellularLocation>
</comment>
<dbReference type="Proteomes" id="UP000054560">
    <property type="component" value="Unassembled WGS sequence"/>
</dbReference>
<dbReference type="RefSeq" id="XP_014143206.1">
    <property type="nucleotide sequence ID" value="XM_014287731.1"/>
</dbReference>
<evidence type="ECO:0000256" key="1">
    <source>
        <dbReference type="ARBA" id="ARBA00022737"/>
    </source>
</evidence>
<keyword evidence="3" id="KW-0256">Endoplasmic reticulum</keyword>
<comment type="similarity">
    <text evidence="3">Belongs to the EMC2 family.</text>
</comment>
<dbReference type="InterPro" id="IPR011990">
    <property type="entry name" value="TPR-like_helical_dom_sf"/>
</dbReference>
<sequence length="51" mass="5840">MQGIYFESQGRYDEALKCYDVYLGEDELNQPIIKRKVTVARAQGDRTGAIE</sequence>
<keyword evidence="3" id="KW-0472">Membrane</keyword>
<dbReference type="Pfam" id="PF22890">
    <property type="entry name" value="TPR_EMC2"/>
    <property type="match status" value="1"/>
</dbReference>
<dbReference type="InterPro" id="IPR039856">
    <property type="entry name" value="EMC2-like"/>
</dbReference>
<dbReference type="SUPFAM" id="SSF48452">
    <property type="entry name" value="TPR-like"/>
    <property type="match status" value="1"/>
</dbReference>
<dbReference type="InterPro" id="IPR055217">
    <property type="entry name" value="TPR_EMC2"/>
</dbReference>
<comment type="subunit">
    <text evidence="3">Component of the ER membrane protein complex (EMC).</text>
</comment>
<evidence type="ECO:0000313" key="6">
    <source>
        <dbReference type="Proteomes" id="UP000054560"/>
    </source>
</evidence>
<feature type="domain" description="EMC2 TPR-like" evidence="4">
    <location>
        <begin position="3"/>
        <end position="51"/>
    </location>
</feature>
<keyword evidence="2" id="KW-0802">TPR repeat</keyword>
<evidence type="ECO:0000313" key="5">
    <source>
        <dbReference type="EMBL" id="KNC69304.1"/>
    </source>
</evidence>
<accession>A0A0L0EY27</accession>
<evidence type="ECO:0000256" key="3">
    <source>
        <dbReference type="RuleBase" id="RU367091"/>
    </source>
</evidence>
<reference evidence="5 6" key="1">
    <citation type="submission" date="2011-02" db="EMBL/GenBank/DDBJ databases">
        <title>The Genome Sequence of Sphaeroforma arctica JP610.</title>
        <authorList>
            <consortium name="The Broad Institute Genome Sequencing Platform"/>
            <person name="Russ C."/>
            <person name="Cuomo C."/>
            <person name="Young S.K."/>
            <person name="Zeng Q."/>
            <person name="Gargeya S."/>
            <person name="Alvarado L."/>
            <person name="Berlin A."/>
            <person name="Chapman S.B."/>
            <person name="Chen Z."/>
            <person name="Freedman E."/>
            <person name="Gellesch M."/>
            <person name="Goldberg J."/>
            <person name="Griggs A."/>
            <person name="Gujja S."/>
            <person name="Heilman E."/>
            <person name="Heiman D."/>
            <person name="Howarth C."/>
            <person name="Mehta T."/>
            <person name="Neiman D."/>
            <person name="Pearson M."/>
            <person name="Roberts A."/>
            <person name="Saif S."/>
            <person name="Shea T."/>
            <person name="Shenoy N."/>
            <person name="Sisk P."/>
            <person name="Stolte C."/>
            <person name="Sykes S."/>
            <person name="White J."/>
            <person name="Yandava C."/>
            <person name="Burger G."/>
            <person name="Gray M.W."/>
            <person name="Holland P.W.H."/>
            <person name="King N."/>
            <person name="Lang F.B.F."/>
            <person name="Roger A.J."/>
            <person name="Ruiz-Trillo I."/>
            <person name="Haas B."/>
            <person name="Nusbaum C."/>
            <person name="Birren B."/>
        </authorList>
    </citation>
    <scope>NUCLEOTIDE SEQUENCE [LARGE SCALE GENOMIC DNA]</scope>
    <source>
        <strain evidence="5 6">JP610</strain>
    </source>
</reference>